<gene>
    <name evidence="4" type="ORF">G195_001070</name>
</gene>
<feature type="region of interest" description="Disordered" evidence="2">
    <location>
        <begin position="669"/>
        <end position="710"/>
    </location>
</feature>
<dbReference type="CDD" id="cd01130">
    <property type="entry name" value="VirB11-like_ATPase"/>
    <property type="match status" value="1"/>
</dbReference>
<comment type="caution">
    <text evidence="4">The sequence shown here is derived from an EMBL/GenBank/DDBJ whole genome shotgun (WGS) entry which is preliminary data.</text>
</comment>
<comment type="similarity">
    <text evidence="1">Belongs to the GSP E family.</text>
</comment>
<reference evidence="4" key="2">
    <citation type="submission" date="2020-02" db="EMBL/GenBank/DDBJ databases">
        <authorList>
            <person name="Studholme D.J."/>
        </authorList>
    </citation>
    <scope>NUCLEOTIDE SEQUENCE</scope>
    <source>
        <strain evidence="4">00238/432</strain>
    </source>
</reference>
<dbReference type="GO" id="GO:0016887">
    <property type="term" value="F:ATP hydrolysis activity"/>
    <property type="evidence" value="ECO:0007669"/>
    <property type="project" value="InterPro"/>
</dbReference>
<dbReference type="InterPro" id="IPR027417">
    <property type="entry name" value="P-loop_NTPase"/>
</dbReference>
<sequence length="990" mass="109615">MRREVRAGLDLTSSAGDDELWQGIERKVLSDPTLEDLTSGERHTLVQRLFDSFRGLDILQPLVDHPEITEIMINSHREIFVEQEGEVRQITLEFESRERLEDIIQMIVSGVNRIVNESSPIVDARLKDGSRVNIVLPPIALKGPTMTIRKFPSEPMKMSDLIDKGALHEEAAELLQQLADERIITIEDSAELQIVTVPNLVSLETRNANTEGKGQISIRDLIKSSLRMRPNRIVIGEVRGAEALDMLQAMNTGHDGSLSTGHANTISDMISRLETMVLSGADLPIAVVRQQISSAIDIFRTGGDLVEVVRRTSAVIGCLLSLVGDMGLGGMVGGLALGVALPFALYKDLNTKKTFLNQHAYAASERAAYSWDNSHKQAMTGEVVAGEHDNLYWRLTDDRLLGALFGWAGVDNEAERMTHAAMRSVMSAYDTSLREYGLFGYGDSSGEAIMAKVLNDSVKPSAVKDGFPILDIQWDTTSLSMERELGRYDIFNRQIQEDMKYRAPVDFTLEVVNRFKPMSEEMKEAAHTVDLLKKLQKLYDKREELLDEAIANQTESAEKLKGLPALIMNPPSSAIYDEMLRDTPETAAEVAARYADYLNKKQMDEGLPFNQQSYMLELARYRTGVGNVATGISTIIQPALQAHQTKLEEAQAKIEEARKINEEMKRVIAEGENRSQNASYEKVGNSTLPGTSPPSTGSGSEAKSTRSLASELIEKGSSGSTEAFKQLEEYYNANIAFNKASREEAKKAEIAGDPYESGGDAMNGMDSLFSGMSGLLDSLGDELFQNEYALAYFNSMDFGQLFNWTEGSGDSGEVFKLENQELEYIVYGFHNPSGNIAAAYAEIFGMRLAIRTAEGLIENSKLGNPLLVLSAAILYGITNAIADMVKLAKDGSVELSKYIKVKLTYRDHLRLFLLMHSNNERKMSRMLALIRLNTGVNPDEKQTYASGNMRSSIKLWFLPGVTRSIGAVMGSADQVEDGRFFIDRKADYSY</sequence>
<organism evidence="4 5">
    <name type="scientific">Phytophthora kernoviae 00238/432</name>
    <dbReference type="NCBI Taxonomy" id="1284355"/>
    <lineage>
        <taxon>Eukaryota</taxon>
        <taxon>Sar</taxon>
        <taxon>Stramenopiles</taxon>
        <taxon>Oomycota</taxon>
        <taxon>Peronosporomycetes</taxon>
        <taxon>Peronosporales</taxon>
        <taxon>Peronosporaceae</taxon>
        <taxon>Phytophthora</taxon>
    </lineage>
</organism>
<dbReference type="InterPro" id="IPR050921">
    <property type="entry name" value="T4SS_GSP_E_ATPase"/>
</dbReference>
<dbReference type="InterPro" id="IPR001482">
    <property type="entry name" value="T2SS/T4SS_dom"/>
</dbReference>
<dbReference type="Proteomes" id="UP000702964">
    <property type="component" value="Unassembled WGS sequence"/>
</dbReference>
<reference evidence="4" key="1">
    <citation type="journal article" date="2015" name="Genom Data">
        <title>Draft genome sequences of Phytophthora kernoviae and Phytophthora ramorum lineage EU2 from Scotland.</title>
        <authorList>
            <person name="Sambles C."/>
            <person name="Schlenzig A."/>
            <person name="O'Neill P."/>
            <person name="Grant M."/>
            <person name="Studholme D.J."/>
        </authorList>
    </citation>
    <scope>NUCLEOTIDE SEQUENCE</scope>
    <source>
        <strain evidence="4">00238/432</strain>
    </source>
</reference>
<evidence type="ECO:0000313" key="5">
    <source>
        <dbReference type="Proteomes" id="UP000702964"/>
    </source>
</evidence>
<accession>A0A8J4WB72</accession>
<dbReference type="PANTHER" id="PTHR30486">
    <property type="entry name" value="TWITCHING MOTILITY PROTEIN PILT"/>
    <property type="match status" value="1"/>
</dbReference>
<dbReference type="AlphaFoldDB" id="A0A8J4WB72"/>
<feature type="domain" description="Bacterial type II secretion system protein E" evidence="3">
    <location>
        <begin position="180"/>
        <end position="283"/>
    </location>
</feature>
<evidence type="ECO:0000256" key="2">
    <source>
        <dbReference type="SAM" id="MobiDB-lite"/>
    </source>
</evidence>
<dbReference type="Pfam" id="PF00437">
    <property type="entry name" value="T2SSE"/>
    <property type="match status" value="1"/>
</dbReference>
<proteinExistence type="inferred from homology"/>
<dbReference type="Gene3D" id="3.40.50.300">
    <property type="entry name" value="P-loop containing nucleotide triphosphate hydrolases"/>
    <property type="match status" value="1"/>
</dbReference>
<feature type="compositionally biased region" description="Low complexity" evidence="2">
    <location>
        <begin position="686"/>
        <end position="700"/>
    </location>
</feature>
<dbReference type="SUPFAM" id="SSF52540">
    <property type="entry name" value="P-loop containing nucleoside triphosphate hydrolases"/>
    <property type="match status" value="1"/>
</dbReference>
<dbReference type="EMBL" id="AOFI03000013">
    <property type="protein sequence ID" value="KAF4324817.1"/>
    <property type="molecule type" value="Genomic_DNA"/>
</dbReference>
<evidence type="ECO:0000313" key="4">
    <source>
        <dbReference type="EMBL" id="KAF4324817.1"/>
    </source>
</evidence>
<protein>
    <recommendedName>
        <fullName evidence="3">Bacterial type II secretion system protein E domain-containing protein</fullName>
    </recommendedName>
</protein>
<dbReference type="Gene3D" id="3.30.450.380">
    <property type="match status" value="1"/>
</dbReference>
<name>A0A8J4WB72_9STRA</name>
<evidence type="ECO:0000256" key="1">
    <source>
        <dbReference type="ARBA" id="ARBA00006611"/>
    </source>
</evidence>
<dbReference type="PANTHER" id="PTHR30486:SF6">
    <property type="entry name" value="TYPE IV PILUS RETRACTATION ATPASE PILT"/>
    <property type="match status" value="1"/>
</dbReference>
<evidence type="ECO:0000259" key="3">
    <source>
        <dbReference type="Pfam" id="PF00437"/>
    </source>
</evidence>